<gene>
    <name evidence="9" type="ORF">g.2344</name>
</gene>
<feature type="non-terminal residue" evidence="9">
    <location>
        <position position="236"/>
    </location>
</feature>
<dbReference type="Pfam" id="PF01401">
    <property type="entry name" value="Peptidase_M2"/>
    <property type="match status" value="1"/>
</dbReference>
<feature type="glycosylation site" description="N-linked (GlcNAc...) asparagine" evidence="5">
    <location>
        <position position="57"/>
    </location>
</feature>
<evidence type="ECO:0000256" key="2">
    <source>
        <dbReference type="ARBA" id="ARBA00022729"/>
    </source>
</evidence>
<evidence type="ECO:0000256" key="1">
    <source>
        <dbReference type="ARBA" id="ARBA00008139"/>
    </source>
</evidence>
<comment type="caution">
    <text evidence="7">Lacks conserved residue(s) required for the propagation of feature annotation.</text>
</comment>
<evidence type="ECO:0000256" key="8">
    <source>
        <dbReference type="SAM" id="SignalP"/>
    </source>
</evidence>
<reference evidence="9" key="1">
    <citation type="submission" date="2015-12" db="EMBL/GenBank/DDBJ databases">
        <title>De novo transcriptome assembly of four potential Pierce s Disease insect vectors from Arizona vineyards.</title>
        <authorList>
            <person name="Tassone E.E."/>
        </authorList>
    </citation>
    <scope>NUCLEOTIDE SEQUENCE</scope>
</reference>
<dbReference type="EMBL" id="GEDC01015570">
    <property type="protein sequence ID" value="JAS21728.1"/>
    <property type="molecule type" value="Transcribed_RNA"/>
</dbReference>
<dbReference type="SUPFAM" id="SSF55486">
    <property type="entry name" value="Metalloproteases ('zincins'), catalytic domain"/>
    <property type="match status" value="1"/>
</dbReference>
<evidence type="ECO:0008006" key="10">
    <source>
        <dbReference type="Google" id="ProtNLM"/>
    </source>
</evidence>
<dbReference type="PROSITE" id="PS52011">
    <property type="entry name" value="PEPTIDASE_M2"/>
    <property type="match status" value="1"/>
</dbReference>
<comment type="similarity">
    <text evidence="1 7">Belongs to the peptidase M2 family.</text>
</comment>
<organism evidence="9">
    <name type="scientific">Clastoptera arizonana</name>
    <name type="common">Arizona spittle bug</name>
    <dbReference type="NCBI Taxonomy" id="38151"/>
    <lineage>
        <taxon>Eukaryota</taxon>
        <taxon>Metazoa</taxon>
        <taxon>Ecdysozoa</taxon>
        <taxon>Arthropoda</taxon>
        <taxon>Hexapoda</taxon>
        <taxon>Insecta</taxon>
        <taxon>Pterygota</taxon>
        <taxon>Neoptera</taxon>
        <taxon>Paraneoptera</taxon>
        <taxon>Hemiptera</taxon>
        <taxon>Auchenorrhyncha</taxon>
        <taxon>Cercopoidea</taxon>
        <taxon>Clastopteridae</taxon>
        <taxon>Clastoptera</taxon>
    </lineage>
</organism>
<keyword evidence="4 5" id="KW-0325">Glycoprotein</keyword>
<dbReference type="InterPro" id="IPR001548">
    <property type="entry name" value="Peptidase_M2"/>
</dbReference>
<evidence type="ECO:0000256" key="7">
    <source>
        <dbReference type="PROSITE-ProRule" id="PRU01355"/>
    </source>
</evidence>
<dbReference type="GO" id="GO:0008237">
    <property type="term" value="F:metallopeptidase activity"/>
    <property type="evidence" value="ECO:0007669"/>
    <property type="project" value="InterPro"/>
</dbReference>
<sequence length="236" mass="28003">MKCFITWTVTLTVFITWASAVNETLRDEAKEYLRNVSKALNELQHQYNLADWAFQTNVTDENQENLAYYQEQFNNFPVTEYPWTTFGDDDVIRQAKKYGFLTPQSVYDKVHDTREELNDVINQMVEIFSEETVCSYTDKNVCNLTFNPDLQHIFKTSTNPEELKYYWLTYQNKLGKDLKQLYSRYVKLSNKIAQIRNYTNRAEMWIEDYEGPPVAEFPSVMLGLYDQIAPLYKQIF</sequence>
<dbReference type="PANTHER" id="PTHR10514">
    <property type="entry name" value="ANGIOTENSIN-CONVERTING ENZYME"/>
    <property type="match status" value="1"/>
</dbReference>
<dbReference type="PANTHER" id="PTHR10514:SF44">
    <property type="entry name" value="ANGIOTENSIN-CONVERTING ENZYME-RELATED"/>
    <property type="match status" value="1"/>
</dbReference>
<dbReference type="GO" id="GO:0006508">
    <property type="term" value="P:proteolysis"/>
    <property type="evidence" value="ECO:0007669"/>
    <property type="project" value="InterPro"/>
</dbReference>
<evidence type="ECO:0000313" key="9">
    <source>
        <dbReference type="EMBL" id="JAS21728.1"/>
    </source>
</evidence>
<evidence type="ECO:0000256" key="3">
    <source>
        <dbReference type="ARBA" id="ARBA00023157"/>
    </source>
</evidence>
<feature type="signal peptide" evidence="8">
    <location>
        <begin position="1"/>
        <end position="20"/>
    </location>
</feature>
<dbReference type="GO" id="GO:0005615">
    <property type="term" value="C:extracellular space"/>
    <property type="evidence" value="ECO:0007669"/>
    <property type="project" value="TreeGrafter"/>
</dbReference>
<name>A0A1B6D7R2_9HEMI</name>
<feature type="chain" id="PRO_5008581020" description="Angiotensin-converting enzyme" evidence="8">
    <location>
        <begin position="21"/>
        <end position="236"/>
    </location>
</feature>
<dbReference type="AlphaFoldDB" id="A0A1B6D7R2"/>
<accession>A0A1B6D7R2</accession>
<protein>
    <recommendedName>
        <fullName evidence="10">Angiotensin-converting enzyme</fullName>
    </recommendedName>
</protein>
<proteinExistence type="inferred from homology"/>
<evidence type="ECO:0000256" key="5">
    <source>
        <dbReference type="PIRSR" id="PIRSR601548-10"/>
    </source>
</evidence>
<keyword evidence="3 7" id="KW-1015">Disulfide bond</keyword>
<feature type="disulfide bond" evidence="7">
    <location>
        <begin position="134"/>
        <end position="142"/>
    </location>
</feature>
<feature type="binding site" evidence="6">
    <location>
        <position position="209"/>
    </location>
    <ligand>
        <name>chloride</name>
        <dbReference type="ChEBI" id="CHEBI:17996"/>
        <label>1</label>
    </ligand>
</feature>
<keyword evidence="2 8" id="KW-0732">Signal</keyword>
<feature type="glycosylation site" description="N-linked (GlcNAc...) (complex) asparagine" evidence="5">
    <location>
        <position position="75"/>
    </location>
</feature>
<dbReference type="GO" id="GO:0005886">
    <property type="term" value="C:plasma membrane"/>
    <property type="evidence" value="ECO:0007669"/>
    <property type="project" value="TreeGrafter"/>
</dbReference>
<evidence type="ECO:0000256" key="4">
    <source>
        <dbReference type="ARBA" id="ARBA00023180"/>
    </source>
</evidence>
<feature type="glycosylation site" description="N-linked (GlcNAc...) asparagine; partial" evidence="5">
    <location>
        <position position="140"/>
    </location>
</feature>
<dbReference type="GO" id="GO:0008241">
    <property type="term" value="F:peptidyl-dipeptidase activity"/>
    <property type="evidence" value="ECO:0007669"/>
    <property type="project" value="InterPro"/>
</dbReference>
<evidence type="ECO:0000256" key="6">
    <source>
        <dbReference type="PIRSR" id="PIRSR601548-2"/>
    </source>
</evidence>